<reference evidence="2 3" key="2">
    <citation type="submission" date="2016-12" db="EMBL/GenBank/DDBJ databases">
        <title>Diversity of luminous bacteria.</title>
        <authorList>
            <person name="Yoshizawa S."/>
            <person name="Kogure K."/>
        </authorList>
    </citation>
    <scope>NUCLEOTIDE SEQUENCE [LARGE SCALE GENOMIC DNA]</scope>
    <source>
        <strain evidence="2 3">NBRC 105001</strain>
    </source>
</reference>
<protein>
    <recommendedName>
        <fullName evidence="5">NAD(P)-binding domain-containing protein</fullName>
    </recommendedName>
</protein>
<dbReference type="OrthoDB" id="9790785at2"/>
<dbReference type="Gene3D" id="3.40.50.720">
    <property type="entry name" value="NAD(P)-binding Rossmann-like Domain"/>
    <property type="match status" value="1"/>
</dbReference>
<evidence type="ECO:0000313" key="4">
    <source>
        <dbReference type="Proteomes" id="UP001156660"/>
    </source>
</evidence>
<evidence type="ECO:0008006" key="5">
    <source>
        <dbReference type="Google" id="ProtNLM"/>
    </source>
</evidence>
<dbReference type="EMBL" id="BSOU01000005">
    <property type="protein sequence ID" value="GLR75264.1"/>
    <property type="molecule type" value="Genomic_DNA"/>
</dbReference>
<dbReference type="AlphaFoldDB" id="A0A2S7XK25"/>
<gene>
    <name evidence="2" type="ORF">BTO23_07000</name>
    <name evidence="1" type="ORF">GCM10007855_21380</name>
</gene>
<dbReference type="InterPro" id="IPR002347">
    <property type="entry name" value="SDR_fam"/>
</dbReference>
<organism evidence="2 3">
    <name type="scientific">Aliivibrio sifiae</name>
    <dbReference type="NCBI Taxonomy" id="566293"/>
    <lineage>
        <taxon>Bacteria</taxon>
        <taxon>Pseudomonadati</taxon>
        <taxon>Pseudomonadota</taxon>
        <taxon>Gammaproteobacteria</taxon>
        <taxon>Vibrionales</taxon>
        <taxon>Vibrionaceae</taxon>
        <taxon>Aliivibrio</taxon>
    </lineage>
</organism>
<keyword evidence="4" id="KW-1185">Reference proteome</keyword>
<reference evidence="1" key="1">
    <citation type="journal article" date="2014" name="Int. J. Syst. Evol. Microbiol.">
        <title>Complete genome of a new Firmicutes species belonging to the dominant human colonic microbiota ('Ruminococcus bicirculans') reveals two chromosomes and a selective capacity to utilize plant glucans.</title>
        <authorList>
            <consortium name="NISC Comparative Sequencing Program"/>
            <person name="Wegmann U."/>
            <person name="Louis P."/>
            <person name="Goesmann A."/>
            <person name="Henrissat B."/>
            <person name="Duncan S.H."/>
            <person name="Flint H.J."/>
        </authorList>
    </citation>
    <scope>NUCLEOTIDE SEQUENCE</scope>
    <source>
        <strain evidence="1">NBRC 105001</strain>
    </source>
</reference>
<dbReference type="Pfam" id="PF00106">
    <property type="entry name" value="adh_short"/>
    <property type="match status" value="1"/>
</dbReference>
<dbReference type="SUPFAM" id="SSF51735">
    <property type="entry name" value="NAD(P)-binding Rossmann-fold domains"/>
    <property type="match status" value="1"/>
</dbReference>
<dbReference type="Proteomes" id="UP001156660">
    <property type="component" value="Unassembled WGS sequence"/>
</dbReference>
<dbReference type="EMBL" id="MSCP01000001">
    <property type="protein sequence ID" value="PQJ93828.1"/>
    <property type="molecule type" value="Genomic_DNA"/>
</dbReference>
<evidence type="ECO:0000313" key="1">
    <source>
        <dbReference type="EMBL" id="GLR75264.1"/>
    </source>
</evidence>
<dbReference type="InterPro" id="IPR036291">
    <property type="entry name" value="NAD(P)-bd_dom_sf"/>
</dbReference>
<dbReference type="RefSeq" id="WP_061001968.1">
    <property type="nucleotide sequence ID" value="NZ_BSOU01000005.1"/>
</dbReference>
<reference evidence="1" key="4">
    <citation type="submission" date="2023-01" db="EMBL/GenBank/DDBJ databases">
        <title>Draft genome sequence of Aliivibrio sifiae strain NBRC 105001.</title>
        <authorList>
            <person name="Sun Q."/>
            <person name="Mori K."/>
        </authorList>
    </citation>
    <scope>NUCLEOTIDE SEQUENCE</scope>
    <source>
        <strain evidence="1">NBRC 105001</strain>
    </source>
</reference>
<dbReference type="Proteomes" id="UP000239273">
    <property type="component" value="Unassembled WGS sequence"/>
</dbReference>
<proteinExistence type="predicted"/>
<comment type="caution">
    <text evidence="2">The sequence shown here is derived from an EMBL/GenBank/DDBJ whole genome shotgun (WGS) entry which is preliminary data.</text>
</comment>
<evidence type="ECO:0000313" key="3">
    <source>
        <dbReference type="Proteomes" id="UP000239273"/>
    </source>
</evidence>
<name>A0A2S7XK25_9GAMM</name>
<reference evidence="4" key="3">
    <citation type="journal article" date="2019" name="Int. J. Syst. Evol. Microbiol.">
        <title>The Global Catalogue of Microorganisms (GCM) 10K type strain sequencing project: providing services to taxonomists for standard genome sequencing and annotation.</title>
        <authorList>
            <consortium name="The Broad Institute Genomics Platform"/>
            <consortium name="The Broad Institute Genome Sequencing Center for Infectious Disease"/>
            <person name="Wu L."/>
            <person name="Ma J."/>
        </authorList>
    </citation>
    <scope>NUCLEOTIDE SEQUENCE [LARGE SCALE GENOMIC DNA]</scope>
    <source>
        <strain evidence="4">NBRC 105001</strain>
    </source>
</reference>
<sequence>MKKNILIIGIYSNIGYDLAILLLRKKHNVYCGVHRTEKPKKLRKMGAYVHKVDVFSEQEITNIIESMIMNLGHIDIIYTNVYRAEELARSVMPHMRHQQFGRLIFTTSVANKITKSIQKIEDSNIQIVTIDTSHTQAEFDKVQPIKIRKTHPSNTLNDTINILISAGLSSSMKLRSQYTLDANLMAWAQYILGKNYMNNLSVYRIR</sequence>
<evidence type="ECO:0000313" key="2">
    <source>
        <dbReference type="EMBL" id="PQJ93828.1"/>
    </source>
</evidence>
<accession>A0A2S7XK25</accession>